<keyword evidence="1" id="KW-0812">Transmembrane</keyword>
<evidence type="ECO:0000313" key="2">
    <source>
        <dbReference type="EMBL" id="MBJ3762339.1"/>
    </source>
</evidence>
<name>A0A934I8D2_9RHOB</name>
<feature type="transmembrane region" description="Helical" evidence="1">
    <location>
        <begin position="94"/>
        <end position="114"/>
    </location>
</feature>
<sequence length="191" mass="20771">MPLVAITAGTLVTQHDFIADTISDLARGEQKWIMDVGFYFNAAGLLALAIAAAHAHLGRIGWTVGLFCLSFLALIEVLLGVWDEFGQQTQDMSVHTRLTFFLGPLYLIGPIAMAGGAGGVNTRYKWLFWISAAIWAVLATAFKLAPNGIDGILEKLAVSGTLLWLVPLSWLFLARGWETTHRLSLSESLKA</sequence>
<feature type="transmembrane region" description="Helical" evidence="1">
    <location>
        <begin position="126"/>
        <end position="144"/>
    </location>
</feature>
<feature type="transmembrane region" description="Helical" evidence="1">
    <location>
        <begin position="36"/>
        <end position="54"/>
    </location>
</feature>
<evidence type="ECO:0000313" key="3">
    <source>
        <dbReference type="Proteomes" id="UP000642488"/>
    </source>
</evidence>
<dbReference type="RefSeq" id="WP_198915502.1">
    <property type="nucleotide sequence ID" value="NZ_JAEKPD010000005.1"/>
</dbReference>
<organism evidence="2 3">
    <name type="scientific">Palleronia pontilimi</name>
    <dbReference type="NCBI Taxonomy" id="1964209"/>
    <lineage>
        <taxon>Bacteria</taxon>
        <taxon>Pseudomonadati</taxon>
        <taxon>Pseudomonadota</taxon>
        <taxon>Alphaproteobacteria</taxon>
        <taxon>Rhodobacterales</taxon>
        <taxon>Roseobacteraceae</taxon>
        <taxon>Palleronia</taxon>
    </lineage>
</organism>
<comment type="caution">
    <text evidence="2">The sequence shown here is derived from an EMBL/GenBank/DDBJ whole genome shotgun (WGS) entry which is preliminary data.</text>
</comment>
<protein>
    <submittedName>
        <fullName evidence="2">DUF998 domain-containing protein</fullName>
    </submittedName>
</protein>
<dbReference type="Pfam" id="PF06197">
    <property type="entry name" value="DUF998"/>
    <property type="match status" value="1"/>
</dbReference>
<accession>A0A934I8D2</accession>
<keyword evidence="1" id="KW-1133">Transmembrane helix</keyword>
<keyword evidence="1" id="KW-0472">Membrane</keyword>
<reference evidence="2" key="1">
    <citation type="submission" date="2020-12" db="EMBL/GenBank/DDBJ databases">
        <title>Bacterial taxonomy.</title>
        <authorList>
            <person name="Pan X."/>
        </authorList>
    </citation>
    <scope>NUCLEOTIDE SEQUENCE</scope>
    <source>
        <strain evidence="2">KCTC 52957</strain>
    </source>
</reference>
<feature type="transmembrane region" description="Helical" evidence="1">
    <location>
        <begin position="156"/>
        <end position="177"/>
    </location>
</feature>
<dbReference type="EMBL" id="JAEKPD010000005">
    <property type="protein sequence ID" value="MBJ3762339.1"/>
    <property type="molecule type" value="Genomic_DNA"/>
</dbReference>
<gene>
    <name evidence="2" type="ORF">ILP92_06240</name>
</gene>
<keyword evidence="3" id="KW-1185">Reference proteome</keyword>
<feature type="transmembrane region" description="Helical" evidence="1">
    <location>
        <begin position="60"/>
        <end position="82"/>
    </location>
</feature>
<dbReference type="AlphaFoldDB" id="A0A934I8D2"/>
<dbReference type="Proteomes" id="UP000642488">
    <property type="component" value="Unassembled WGS sequence"/>
</dbReference>
<evidence type="ECO:0000256" key="1">
    <source>
        <dbReference type="SAM" id="Phobius"/>
    </source>
</evidence>
<proteinExistence type="predicted"/>
<dbReference type="InterPro" id="IPR009339">
    <property type="entry name" value="DUF998"/>
</dbReference>